<dbReference type="EMBL" id="FMBC01000026">
    <property type="protein sequence ID" value="SCC46601.1"/>
    <property type="molecule type" value="Genomic_DNA"/>
</dbReference>
<keyword evidence="1" id="KW-0805">Transcription regulation</keyword>
<evidence type="ECO:0000256" key="2">
    <source>
        <dbReference type="ARBA" id="ARBA00023125"/>
    </source>
</evidence>
<evidence type="ECO:0000313" key="6">
    <source>
        <dbReference type="Proteomes" id="UP000198515"/>
    </source>
</evidence>
<organism evidence="5 6">
    <name type="scientific">Kosakonia oryziphila</name>
    <dbReference type="NCBI Taxonomy" id="1005667"/>
    <lineage>
        <taxon>Bacteria</taxon>
        <taxon>Pseudomonadati</taxon>
        <taxon>Pseudomonadota</taxon>
        <taxon>Gammaproteobacteria</taxon>
        <taxon>Enterobacterales</taxon>
        <taxon>Enterobacteriaceae</taxon>
        <taxon>Kosakonia</taxon>
    </lineage>
</organism>
<dbReference type="OrthoDB" id="9806864at2"/>
<dbReference type="AlphaFoldDB" id="A0A1C4ESU0"/>
<dbReference type="SUPFAM" id="SSF46785">
    <property type="entry name" value="Winged helix' DNA-binding domain"/>
    <property type="match status" value="1"/>
</dbReference>
<dbReference type="InterPro" id="IPR039422">
    <property type="entry name" value="MarR/SlyA-like"/>
</dbReference>
<dbReference type="InterPro" id="IPR036390">
    <property type="entry name" value="WH_DNA-bd_sf"/>
</dbReference>
<dbReference type="Gene3D" id="1.10.10.10">
    <property type="entry name" value="Winged helix-like DNA-binding domain superfamily/Winged helix DNA-binding domain"/>
    <property type="match status" value="1"/>
</dbReference>
<dbReference type="InterPro" id="IPR000835">
    <property type="entry name" value="HTH_MarR-typ"/>
</dbReference>
<keyword evidence="6" id="KW-1185">Reference proteome</keyword>
<evidence type="ECO:0000256" key="1">
    <source>
        <dbReference type="ARBA" id="ARBA00023015"/>
    </source>
</evidence>
<feature type="domain" description="HTH marR-type" evidence="4">
    <location>
        <begin position="17"/>
        <end position="151"/>
    </location>
</feature>
<dbReference type="GO" id="GO:0003677">
    <property type="term" value="F:DNA binding"/>
    <property type="evidence" value="ECO:0007669"/>
    <property type="project" value="UniProtKB-KW"/>
</dbReference>
<name>A0A1C4ESU0_9ENTR</name>
<keyword evidence="3" id="KW-0804">Transcription</keyword>
<accession>A0A1C4ESU0</accession>
<dbReference type="PANTHER" id="PTHR33164">
    <property type="entry name" value="TRANSCRIPTIONAL REGULATOR, MARR FAMILY"/>
    <property type="match status" value="1"/>
</dbReference>
<evidence type="ECO:0000313" key="5">
    <source>
        <dbReference type="EMBL" id="SCC46601.1"/>
    </source>
</evidence>
<evidence type="ECO:0000259" key="4">
    <source>
        <dbReference type="PROSITE" id="PS50995"/>
    </source>
</evidence>
<evidence type="ECO:0000256" key="3">
    <source>
        <dbReference type="ARBA" id="ARBA00023163"/>
    </source>
</evidence>
<dbReference type="PANTHER" id="PTHR33164:SF64">
    <property type="entry name" value="TRANSCRIPTIONAL REGULATOR SLYA"/>
    <property type="match status" value="1"/>
</dbReference>
<dbReference type="InterPro" id="IPR036388">
    <property type="entry name" value="WH-like_DNA-bd_sf"/>
</dbReference>
<protein>
    <submittedName>
        <fullName evidence="5">DNA-binding transcriptional regulator, MarR family</fullName>
    </submittedName>
</protein>
<dbReference type="PROSITE" id="PS50995">
    <property type="entry name" value="HTH_MARR_2"/>
    <property type="match status" value="1"/>
</dbReference>
<dbReference type="GO" id="GO:0003700">
    <property type="term" value="F:DNA-binding transcription factor activity"/>
    <property type="evidence" value="ECO:0007669"/>
    <property type="project" value="InterPro"/>
</dbReference>
<dbReference type="Pfam" id="PF22381">
    <property type="entry name" value="Staph_reg_Sar_Rot"/>
    <property type="match status" value="1"/>
</dbReference>
<keyword evidence="2 5" id="KW-0238">DNA-binding</keyword>
<dbReference type="InterPro" id="IPR055166">
    <property type="entry name" value="Transc_reg_Sar_Rot_HTH"/>
</dbReference>
<dbReference type="PRINTS" id="PR00598">
    <property type="entry name" value="HTHMARR"/>
</dbReference>
<dbReference type="Proteomes" id="UP000198515">
    <property type="component" value="Unassembled WGS sequence"/>
</dbReference>
<proteinExistence type="predicted"/>
<dbReference type="SMART" id="SM00347">
    <property type="entry name" value="HTH_MARR"/>
    <property type="match status" value="1"/>
</dbReference>
<sequence>MASASNKPLPSAFEGPDDSPGYLMWRVSNSWQREQRNALQHLGLTHTQFVVLAVASWFEEKEVLTQIRLSQLTGSDTMTISQVVRVLEKAGYLQRIPHQKDTRSKVIRVTKAGRELAEQAVQVVEATDKKFFMPLGDNGQSLITLFRKLLR</sequence>
<reference evidence="6" key="1">
    <citation type="submission" date="2016-08" db="EMBL/GenBank/DDBJ databases">
        <authorList>
            <person name="Varghese N."/>
            <person name="Submissions Spin"/>
        </authorList>
    </citation>
    <scope>NUCLEOTIDE SEQUENCE [LARGE SCALE GENOMIC DNA]</scope>
    <source>
        <strain evidence="6">REICA_142</strain>
    </source>
</reference>
<dbReference type="GO" id="GO:0006950">
    <property type="term" value="P:response to stress"/>
    <property type="evidence" value="ECO:0007669"/>
    <property type="project" value="TreeGrafter"/>
</dbReference>
<gene>
    <name evidence="5" type="ORF">GA0061070_102642</name>
</gene>
<dbReference type="RefSeq" id="WP_090136633.1">
    <property type="nucleotide sequence ID" value="NZ_FMBC01000026.1"/>
</dbReference>